<dbReference type="STRING" id="5722.A2DUP3"/>
<dbReference type="OrthoDB" id="676979at2759"/>
<dbReference type="VEuPathDB" id="TrichDB:TVAGG3_0662600"/>
<protein>
    <submittedName>
        <fullName evidence="1">Surface antigen BspA-like</fullName>
    </submittedName>
</protein>
<dbReference type="InterPro" id="IPR032675">
    <property type="entry name" value="LRR_dom_sf"/>
</dbReference>
<proteinExistence type="predicted"/>
<reference evidence="1" key="2">
    <citation type="journal article" date="2007" name="Science">
        <title>Draft genome sequence of the sexually transmitted pathogen Trichomonas vaginalis.</title>
        <authorList>
            <person name="Carlton J.M."/>
            <person name="Hirt R.P."/>
            <person name="Silva J.C."/>
            <person name="Delcher A.L."/>
            <person name="Schatz M."/>
            <person name="Zhao Q."/>
            <person name="Wortman J.R."/>
            <person name="Bidwell S.L."/>
            <person name="Alsmark U.C.M."/>
            <person name="Besteiro S."/>
            <person name="Sicheritz-Ponten T."/>
            <person name="Noel C.J."/>
            <person name="Dacks J.B."/>
            <person name="Foster P.G."/>
            <person name="Simillion C."/>
            <person name="Van de Peer Y."/>
            <person name="Miranda-Saavedra D."/>
            <person name="Barton G.J."/>
            <person name="Westrop G.D."/>
            <person name="Mueller S."/>
            <person name="Dessi D."/>
            <person name="Fiori P.L."/>
            <person name="Ren Q."/>
            <person name="Paulsen I."/>
            <person name="Zhang H."/>
            <person name="Bastida-Corcuera F.D."/>
            <person name="Simoes-Barbosa A."/>
            <person name="Brown M.T."/>
            <person name="Hayes R.D."/>
            <person name="Mukherjee M."/>
            <person name="Okumura C.Y."/>
            <person name="Schneider R."/>
            <person name="Smith A.J."/>
            <person name="Vanacova S."/>
            <person name="Villalvazo M."/>
            <person name="Haas B.J."/>
            <person name="Pertea M."/>
            <person name="Feldblyum T.V."/>
            <person name="Utterback T.R."/>
            <person name="Shu C.L."/>
            <person name="Osoegawa K."/>
            <person name="de Jong P.J."/>
            <person name="Hrdy I."/>
            <person name="Horvathova L."/>
            <person name="Zubacova Z."/>
            <person name="Dolezal P."/>
            <person name="Malik S.B."/>
            <person name="Logsdon J.M. Jr."/>
            <person name="Henze K."/>
            <person name="Gupta A."/>
            <person name="Wang C.C."/>
            <person name="Dunne R.L."/>
            <person name="Upcroft J.A."/>
            <person name="Upcroft P."/>
            <person name="White O."/>
            <person name="Salzberg S.L."/>
            <person name="Tang P."/>
            <person name="Chiu C.-H."/>
            <person name="Lee Y.-S."/>
            <person name="Embley T.M."/>
            <person name="Coombs G.H."/>
            <person name="Mottram J.C."/>
            <person name="Tachezy J."/>
            <person name="Fraser-Liggett C.M."/>
            <person name="Johnson P.J."/>
        </authorList>
    </citation>
    <scope>NUCLEOTIDE SEQUENCE [LARGE SCALE GENOMIC DNA]</scope>
    <source>
        <strain evidence="1">G3</strain>
    </source>
</reference>
<dbReference type="KEGG" id="tva:4773941"/>
<sequence>MCTKLECIGEYVFYNCNSVASISLPEGLQSIKSYCFYKLKITSINIPSTVSSIEDFGIASITTLTRITFSPNSQLTSIVMSAFHTTSFVSFTIPDNVKSINGGAFFGNSVMENIYVSNENQKFWSDSFIVYTNDNATIVYCAPNSGLTSFTIPDTVKTINDGCFLHSKLQSLVIPDSVSKLGQYSFSRMRSIKKIILPATITIIPIACFESCSITEMTVPEGVTKIQTQGFAYCSSLTLLVLPSTLEDIGGNALPMSSKLEIRLSGNDVFLDTQFLLFTSQNTTLVLLLDSSANSVVIPSTVKTIRNSAFKDKINLVSVSFDGVPELEVIEAKAFIGCKKLSSFPISPKLVSIGESSFQDTNLGGELNFPSTLTNIDSNAFNDLSNIEILSFSSTNNLTIGSYAFSGCSSIKSITLPSSANVFLGNYVFSGIRKVKEFTFTNNIKKSGLGCFMNSSFETFTFENDIFCSNELPSSFFKDCCNLSLISIPSNITTLGTECLSNTGITDLYLPDYVETLGLQCLKDCTSLESVHISSTSKLEHIEFGVFSGC</sequence>
<dbReference type="Proteomes" id="UP000001542">
    <property type="component" value="Unassembled WGS sequence"/>
</dbReference>
<dbReference type="PANTHER" id="PTHR45661">
    <property type="entry name" value="SURFACE ANTIGEN"/>
    <property type="match status" value="1"/>
</dbReference>
<organism evidence="1 2">
    <name type="scientific">Trichomonas vaginalis (strain ATCC PRA-98 / G3)</name>
    <dbReference type="NCBI Taxonomy" id="412133"/>
    <lineage>
        <taxon>Eukaryota</taxon>
        <taxon>Metamonada</taxon>
        <taxon>Parabasalia</taxon>
        <taxon>Trichomonadida</taxon>
        <taxon>Trichomonadidae</taxon>
        <taxon>Trichomonas</taxon>
    </lineage>
</organism>
<reference evidence="1" key="1">
    <citation type="submission" date="2006-10" db="EMBL/GenBank/DDBJ databases">
        <authorList>
            <person name="Amadeo P."/>
            <person name="Zhao Q."/>
            <person name="Wortman J."/>
            <person name="Fraser-Liggett C."/>
            <person name="Carlton J."/>
        </authorList>
    </citation>
    <scope>NUCLEOTIDE SEQUENCE</scope>
    <source>
        <strain evidence="1">G3</strain>
    </source>
</reference>
<evidence type="ECO:0000313" key="1">
    <source>
        <dbReference type="EMBL" id="EAY15934.1"/>
    </source>
</evidence>
<dbReference type="VEuPathDB" id="TrichDB:TVAG_165620"/>
<dbReference type="PANTHER" id="PTHR45661:SF3">
    <property type="entry name" value="IG-LIKE DOMAIN-CONTAINING PROTEIN"/>
    <property type="match status" value="1"/>
</dbReference>
<dbReference type="SUPFAM" id="SSF52058">
    <property type="entry name" value="L domain-like"/>
    <property type="match status" value="3"/>
</dbReference>
<dbReference type="EMBL" id="DS113249">
    <property type="protein sequence ID" value="EAY15934.1"/>
    <property type="molecule type" value="Genomic_DNA"/>
</dbReference>
<dbReference type="InParanoid" id="A2DUP3"/>
<dbReference type="Gene3D" id="3.80.10.10">
    <property type="entry name" value="Ribonuclease Inhibitor"/>
    <property type="match status" value="3"/>
</dbReference>
<accession>A2DUP3</accession>
<dbReference type="AlphaFoldDB" id="A2DUP3"/>
<name>A2DUP3_TRIV3</name>
<evidence type="ECO:0000313" key="2">
    <source>
        <dbReference type="Proteomes" id="UP000001542"/>
    </source>
</evidence>
<gene>
    <name evidence="1" type="ORF">TVAG_165620</name>
</gene>
<dbReference type="InterPro" id="IPR026906">
    <property type="entry name" value="LRR_5"/>
</dbReference>
<keyword evidence="2" id="KW-1185">Reference proteome</keyword>
<dbReference type="InterPro" id="IPR053139">
    <property type="entry name" value="Surface_bspA-like"/>
</dbReference>
<dbReference type="RefSeq" id="XP_001328157.1">
    <property type="nucleotide sequence ID" value="XM_001328122.1"/>
</dbReference>
<dbReference type="SMR" id="A2DUP3"/>
<dbReference type="Pfam" id="PF13306">
    <property type="entry name" value="LRR_5"/>
    <property type="match status" value="4"/>
</dbReference>